<reference evidence="3" key="1">
    <citation type="submission" date="2023-03" db="EMBL/GenBank/DDBJ databases">
        <title>DFI Biobank Strains.</title>
        <authorList>
            <person name="Mostad J."/>
            <person name="Paddock L."/>
            <person name="Medina S."/>
            <person name="Waligurski E."/>
            <person name="Barat B."/>
            <person name="Smith R."/>
            <person name="Burgo V."/>
            <person name="Metcalfe C."/>
            <person name="Woodson C."/>
            <person name="Sundararajan A."/>
            <person name="Ramaswamy R."/>
            <person name="Lin H."/>
            <person name="Pamer E.G."/>
        </authorList>
    </citation>
    <scope>NUCLEOTIDE SEQUENCE</scope>
    <source>
        <strain evidence="3">DFI.9.5</strain>
    </source>
</reference>
<feature type="chain" id="PRO_5043936059" evidence="1">
    <location>
        <begin position="21"/>
        <end position="348"/>
    </location>
</feature>
<keyword evidence="1" id="KW-0732">Signal</keyword>
<dbReference type="Gene3D" id="3.20.20.190">
    <property type="entry name" value="Phosphatidylinositol (PI) phosphodiesterase"/>
    <property type="match status" value="1"/>
</dbReference>
<dbReference type="EMBL" id="JARFID010000011">
    <property type="protein sequence ID" value="MDE8695093.1"/>
    <property type="molecule type" value="Genomic_DNA"/>
</dbReference>
<evidence type="ECO:0000313" key="4">
    <source>
        <dbReference type="Proteomes" id="UP001221924"/>
    </source>
</evidence>
<dbReference type="GO" id="GO:0006580">
    <property type="term" value="P:ethanolamine metabolic process"/>
    <property type="evidence" value="ECO:0007669"/>
    <property type="project" value="TreeGrafter"/>
</dbReference>
<dbReference type="InterPro" id="IPR017946">
    <property type="entry name" value="PLC-like_Pdiesterase_TIM-brl"/>
</dbReference>
<dbReference type="GO" id="GO:0008889">
    <property type="term" value="F:glycerophosphodiester phosphodiesterase activity"/>
    <property type="evidence" value="ECO:0007669"/>
    <property type="project" value="TreeGrafter"/>
</dbReference>
<organism evidence="3 4">
    <name type="scientific">Bacteroides cellulosilyticus</name>
    <dbReference type="NCBI Taxonomy" id="246787"/>
    <lineage>
        <taxon>Bacteria</taxon>
        <taxon>Pseudomonadati</taxon>
        <taxon>Bacteroidota</taxon>
        <taxon>Bacteroidia</taxon>
        <taxon>Bacteroidales</taxon>
        <taxon>Bacteroidaceae</taxon>
        <taxon>Bacteroides</taxon>
    </lineage>
</organism>
<gene>
    <name evidence="3" type="ORF">PZH42_13360</name>
</gene>
<dbReference type="InterPro" id="IPR030395">
    <property type="entry name" value="GP_PDE_dom"/>
</dbReference>
<evidence type="ECO:0000256" key="1">
    <source>
        <dbReference type="SAM" id="SignalP"/>
    </source>
</evidence>
<evidence type="ECO:0000259" key="2">
    <source>
        <dbReference type="PROSITE" id="PS51704"/>
    </source>
</evidence>
<sequence length="348" mass="40493">MKKLLILLFLLEVSLQFCFAQTQPLPISQLIEIYNNPSKYPNYIMVSAHRGYWKDYPENSLPAIQAAIDLGADMVEFDITTTDDGTLYLLHDWGLDRLTNGHGIVKKRISGDFVNYKSWDELKNVKLRLSTGEVTQYKLATLREALSKCKDKVLVSIDKAENIIPEMYYMVKELGMTEQVTFKTKIQVYPTPESIKQLVKNKEDQELLIKMFTPTIFNEAYEKDPKMVDKMKAFIDAGCTGFEMIYFKDTDKMLTQPINVEGQTYQSVFVWLKVKNRRVIQFPEWPENEKGNWSPAAYKFRNIDLTGNDRRCDWDWLLKTSHAPDIVISDRLEVLFDYLKTIGKRSLD</sequence>
<dbReference type="CDD" id="cd08566">
    <property type="entry name" value="GDPD_AtGDE_like"/>
    <property type="match status" value="1"/>
</dbReference>
<dbReference type="AlphaFoldDB" id="A0AAW6M2W3"/>
<feature type="domain" description="GP-PDE" evidence="2">
    <location>
        <begin position="44"/>
        <end position="152"/>
    </location>
</feature>
<dbReference type="PANTHER" id="PTHR46320:SF1">
    <property type="entry name" value="GLYCEROPHOSPHODIESTER PHOSPHODIESTERASE 1"/>
    <property type="match status" value="1"/>
</dbReference>
<name>A0AAW6M2W3_9BACE</name>
<dbReference type="Proteomes" id="UP001221924">
    <property type="component" value="Unassembled WGS sequence"/>
</dbReference>
<dbReference type="Pfam" id="PF03009">
    <property type="entry name" value="GDPD"/>
    <property type="match status" value="1"/>
</dbReference>
<proteinExistence type="predicted"/>
<comment type="caution">
    <text evidence="3">The sequence shown here is derived from an EMBL/GenBank/DDBJ whole genome shotgun (WGS) entry which is preliminary data.</text>
</comment>
<dbReference type="GO" id="GO:0005886">
    <property type="term" value="C:plasma membrane"/>
    <property type="evidence" value="ECO:0007669"/>
    <property type="project" value="TreeGrafter"/>
</dbReference>
<dbReference type="RefSeq" id="WP_256141272.1">
    <property type="nucleotide sequence ID" value="NZ_JANFZY010000012.1"/>
</dbReference>
<protein>
    <submittedName>
        <fullName evidence="3">Glycerophosphodiester phosphodiesterase family protein</fullName>
    </submittedName>
</protein>
<dbReference type="SUPFAM" id="SSF51695">
    <property type="entry name" value="PLC-like phosphodiesterases"/>
    <property type="match status" value="1"/>
</dbReference>
<accession>A0AAW6M2W3</accession>
<dbReference type="PANTHER" id="PTHR46320">
    <property type="entry name" value="GLYCEROPHOSPHODIESTER PHOSPHODIESTERASE 1"/>
    <property type="match status" value="1"/>
</dbReference>
<feature type="signal peptide" evidence="1">
    <location>
        <begin position="1"/>
        <end position="20"/>
    </location>
</feature>
<evidence type="ECO:0000313" key="3">
    <source>
        <dbReference type="EMBL" id="MDE8695093.1"/>
    </source>
</evidence>
<dbReference type="PROSITE" id="PS51704">
    <property type="entry name" value="GP_PDE"/>
    <property type="match status" value="1"/>
</dbReference>
<dbReference type="GO" id="GO:0070291">
    <property type="term" value="P:N-acylethanolamine metabolic process"/>
    <property type="evidence" value="ECO:0007669"/>
    <property type="project" value="TreeGrafter"/>
</dbReference>
<dbReference type="GO" id="GO:0006644">
    <property type="term" value="P:phospholipid metabolic process"/>
    <property type="evidence" value="ECO:0007669"/>
    <property type="project" value="TreeGrafter"/>
</dbReference>